<dbReference type="SMART" id="SM00382">
    <property type="entry name" value="AAA"/>
    <property type="match status" value="1"/>
</dbReference>
<dbReference type="InterPro" id="IPR017871">
    <property type="entry name" value="ABC_transporter-like_CS"/>
</dbReference>
<organism evidence="6 7">
    <name type="scientific">Butyrivibrio hungatei</name>
    <dbReference type="NCBI Taxonomy" id="185008"/>
    <lineage>
        <taxon>Bacteria</taxon>
        <taxon>Bacillati</taxon>
        <taxon>Bacillota</taxon>
        <taxon>Clostridia</taxon>
        <taxon>Lachnospirales</taxon>
        <taxon>Lachnospiraceae</taxon>
        <taxon>Butyrivibrio</taxon>
    </lineage>
</organism>
<evidence type="ECO:0000256" key="4">
    <source>
        <dbReference type="ARBA" id="ARBA00022840"/>
    </source>
</evidence>
<evidence type="ECO:0000313" key="7">
    <source>
        <dbReference type="Proteomes" id="UP000183047"/>
    </source>
</evidence>
<name>A0A1G5GYR4_9FIRM</name>
<dbReference type="OrthoDB" id="9809205at2"/>
<dbReference type="GO" id="GO:0005524">
    <property type="term" value="F:ATP binding"/>
    <property type="evidence" value="ECO:0007669"/>
    <property type="project" value="UniProtKB-KW"/>
</dbReference>
<dbReference type="Pfam" id="PF00005">
    <property type="entry name" value="ABC_tran"/>
    <property type="match status" value="1"/>
</dbReference>
<dbReference type="PANTHER" id="PTHR43335:SF8">
    <property type="entry name" value="ABC TRANSPORTER, ATP-BINDING PROTEIN"/>
    <property type="match status" value="1"/>
</dbReference>
<keyword evidence="4 6" id="KW-0067">ATP-binding</keyword>
<dbReference type="PANTHER" id="PTHR43335">
    <property type="entry name" value="ABC TRANSPORTER, ATP-BINDING PROTEIN"/>
    <property type="match status" value="1"/>
</dbReference>
<reference evidence="7" key="1">
    <citation type="submission" date="2016-10" db="EMBL/GenBank/DDBJ databases">
        <authorList>
            <person name="Varghese N."/>
            <person name="Submissions S."/>
        </authorList>
    </citation>
    <scope>NUCLEOTIDE SEQUENCE [LARGE SCALE GENOMIC DNA]</scope>
    <source>
        <strain evidence="7">XBD2006</strain>
    </source>
</reference>
<dbReference type="SUPFAM" id="SSF52540">
    <property type="entry name" value="P-loop containing nucleoside triphosphate hydrolases"/>
    <property type="match status" value="1"/>
</dbReference>
<dbReference type="GO" id="GO:0016887">
    <property type="term" value="F:ATP hydrolysis activity"/>
    <property type="evidence" value="ECO:0007669"/>
    <property type="project" value="InterPro"/>
</dbReference>
<dbReference type="PROSITE" id="PS50893">
    <property type="entry name" value="ABC_TRANSPORTER_2"/>
    <property type="match status" value="1"/>
</dbReference>
<accession>A0A1G5GYR4</accession>
<dbReference type="Gene3D" id="3.40.50.300">
    <property type="entry name" value="P-loop containing nucleotide triphosphate hydrolases"/>
    <property type="match status" value="1"/>
</dbReference>
<proteinExistence type="inferred from homology"/>
<protein>
    <submittedName>
        <fullName evidence="6">ABC-2 type transport system ATP-binding protein</fullName>
    </submittedName>
</protein>
<evidence type="ECO:0000256" key="2">
    <source>
        <dbReference type="ARBA" id="ARBA00022448"/>
    </source>
</evidence>
<evidence type="ECO:0000259" key="5">
    <source>
        <dbReference type="PROSITE" id="PS50893"/>
    </source>
</evidence>
<keyword evidence="3" id="KW-0547">Nucleotide-binding</keyword>
<feature type="domain" description="ABC transporter" evidence="5">
    <location>
        <begin position="6"/>
        <end position="232"/>
    </location>
</feature>
<dbReference type="AlphaFoldDB" id="A0A1G5GYR4"/>
<evidence type="ECO:0000313" key="6">
    <source>
        <dbReference type="EMBL" id="SCY56735.1"/>
    </source>
</evidence>
<sequence length="300" mass="34500">MKELVIQGKAVTKNYGSFRALDSLDISIPKGSIYGLIGLNGAGKSTLLKILLGLIKYDHGEIRIFDSDKLDIKKLNKIGSIIEYPYFYEHLTGEENLCIHADFLQFTDKNRINEIFDLVDLSSARHKRVREYSLGMRQRLAIGRAILQKPELLILDEPINALDPEGIKEMRELFKTINREYGTTILISSHILSEMEMMADYIGIISDKHMVKEMSMDELKEVTKKHLRIETDDNGKAKKVLENSGIRNVKIEEKNELKVYEEIDVTEAIRILLDNNLRIQEIYENNCSLEDYFLDTVTRG</sequence>
<comment type="similarity">
    <text evidence="1">Belongs to the ABC transporter superfamily.</text>
</comment>
<evidence type="ECO:0000256" key="3">
    <source>
        <dbReference type="ARBA" id="ARBA00022741"/>
    </source>
</evidence>
<dbReference type="InterPro" id="IPR027417">
    <property type="entry name" value="P-loop_NTPase"/>
</dbReference>
<keyword evidence="7" id="KW-1185">Reference proteome</keyword>
<gene>
    <name evidence="6" type="ORF">SAMN02910451_03120</name>
</gene>
<dbReference type="EMBL" id="FMUR01000028">
    <property type="protein sequence ID" value="SCY56735.1"/>
    <property type="molecule type" value="Genomic_DNA"/>
</dbReference>
<evidence type="ECO:0000256" key="1">
    <source>
        <dbReference type="ARBA" id="ARBA00005417"/>
    </source>
</evidence>
<dbReference type="InterPro" id="IPR003593">
    <property type="entry name" value="AAA+_ATPase"/>
</dbReference>
<dbReference type="InterPro" id="IPR003439">
    <property type="entry name" value="ABC_transporter-like_ATP-bd"/>
</dbReference>
<dbReference type="RefSeq" id="WP_074463473.1">
    <property type="nucleotide sequence ID" value="NZ_FMUR01000028.1"/>
</dbReference>
<dbReference type="PROSITE" id="PS00211">
    <property type="entry name" value="ABC_TRANSPORTER_1"/>
    <property type="match status" value="1"/>
</dbReference>
<keyword evidence="2" id="KW-0813">Transport</keyword>
<dbReference type="Proteomes" id="UP000183047">
    <property type="component" value="Unassembled WGS sequence"/>
</dbReference>